<dbReference type="Proteomes" id="UP001614394">
    <property type="component" value="Unassembled WGS sequence"/>
</dbReference>
<feature type="transmembrane region" description="Helical" evidence="1">
    <location>
        <begin position="49"/>
        <end position="71"/>
    </location>
</feature>
<organism evidence="2 3">
    <name type="scientific">Streptomyces fildesensis</name>
    <dbReference type="NCBI Taxonomy" id="375757"/>
    <lineage>
        <taxon>Bacteria</taxon>
        <taxon>Bacillati</taxon>
        <taxon>Actinomycetota</taxon>
        <taxon>Actinomycetes</taxon>
        <taxon>Kitasatosporales</taxon>
        <taxon>Streptomycetaceae</taxon>
        <taxon>Streptomyces</taxon>
    </lineage>
</organism>
<reference evidence="2 3" key="1">
    <citation type="submission" date="2024-10" db="EMBL/GenBank/DDBJ databases">
        <title>The Natural Products Discovery Center: Release of the First 8490 Sequenced Strains for Exploring Actinobacteria Biosynthetic Diversity.</title>
        <authorList>
            <person name="Kalkreuter E."/>
            <person name="Kautsar S.A."/>
            <person name="Yang D."/>
            <person name="Bader C.D."/>
            <person name="Teijaro C.N."/>
            <person name="Fluegel L."/>
            <person name="Davis C.M."/>
            <person name="Simpson J.R."/>
            <person name="Lauterbach L."/>
            <person name="Steele A.D."/>
            <person name="Gui C."/>
            <person name="Meng S."/>
            <person name="Li G."/>
            <person name="Viehrig K."/>
            <person name="Ye F."/>
            <person name="Su P."/>
            <person name="Kiefer A.F."/>
            <person name="Nichols A."/>
            <person name="Cepeda A.J."/>
            <person name="Yan W."/>
            <person name="Fan B."/>
            <person name="Jiang Y."/>
            <person name="Adhikari A."/>
            <person name="Zheng C.-J."/>
            <person name="Schuster L."/>
            <person name="Cowan T.M."/>
            <person name="Smanski M.J."/>
            <person name="Chevrette M.G."/>
            <person name="De Carvalho L.P.S."/>
            <person name="Shen B."/>
        </authorList>
    </citation>
    <scope>NUCLEOTIDE SEQUENCE [LARGE SCALE GENOMIC DNA]</scope>
    <source>
        <strain evidence="2 3">NPDC053399</strain>
    </source>
</reference>
<evidence type="ECO:0000313" key="3">
    <source>
        <dbReference type="Proteomes" id="UP001614394"/>
    </source>
</evidence>
<sequence length="179" mass="18363">MSVLEMPATRIRPTATAHGSTTTVHGSTGAEIIELYAVPEPEPRRPRPLGYVLIALGLALIPWLFILATSLPATAQASHWSTAWVGLDALEAVGLIGTGLLLRRRDHRRGIAAAATAMLLVVDAWFDVTTAAPGADVASALLMAACLELPLAALCAVLAVRASARTNAGGAGNSSPAGV</sequence>
<gene>
    <name evidence="2" type="ORF">ACIGXA_36055</name>
</gene>
<dbReference type="RefSeq" id="WP_399657007.1">
    <property type="nucleotide sequence ID" value="NZ_JBITYG010000015.1"/>
</dbReference>
<keyword evidence="1" id="KW-1133">Transmembrane helix</keyword>
<protein>
    <submittedName>
        <fullName evidence="2">Uncharacterized protein</fullName>
    </submittedName>
</protein>
<comment type="caution">
    <text evidence="2">The sequence shown here is derived from an EMBL/GenBank/DDBJ whole genome shotgun (WGS) entry which is preliminary data.</text>
</comment>
<feature type="transmembrane region" description="Helical" evidence="1">
    <location>
        <begin position="109"/>
        <end position="126"/>
    </location>
</feature>
<evidence type="ECO:0000256" key="1">
    <source>
        <dbReference type="SAM" id="Phobius"/>
    </source>
</evidence>
<evidence type="ECO:0000313" key="2">
    <source>
        <dbReference type="EMBL" id="MFI9105934.1"/>
    </source>
</evidence>
<proteinExistence type="predicted"/>
<accession>A0ABW8CHK2</accession>
<feature type="transmembrane region" description="Helical" evidence="1">
    <location>
        <begin position="83"/>
        <end position="102"/>
    </location>
</feature>
<keyword evidence="1" id="KW-0812">Transmembrane</keyword>
<keyword evidence="3" id="KW-1185">Reference proteome</keyword>
<dbReference type="EMBL" id="JBITYG010000015">
    <property type="protein sequence ID" value="MFI9105934.1"/>
    <property type="molecule type" value="Genomic_DNA"/>
</dbReference>
<keyword evidence="1" id="KW-0472">Membrane</keyword>
<name>A0ABW8CHK2_9ACTN</name>
<feature type="transmembrane region" description="Helical" evidence="1">
    <location>
        <begin position="138"/>
        <end position="160"/>
    </location>
</feature>